<keyword evidence="3" id="KW-1185">Reference proteome</keyword>
<dbReference type="InterPro" id="IPR001763">
    <property type="entry name" value="Rhodanese-like_dom"/>
</dbReference>
<sequence>MTETTASEVRPAFRITAAEAHKAVAQGALLIDVRSLTGRNRDGEVAGAVVVAKPDVVDVLTRRVARVAPEQKIVLFCGSPKGSEPLVRTLIEAGFSEVYDVEGGAPALLGGEPAISCG</sequence>
<dbReference type="AlphaFoldDB" id="A0A839Z340"/>
<gene>
    <name evidence="2" type="ORF">FHS55_000625</name>
</gene>
<dbReference type="Pfam" id="PF00581">
    <property type="entry name" value="Rhodanese"/>
    <property type="match status" value="1"/>
</dbReference>
<name>A0A839Z340_9HYPH</name>
<evidence type="ECO:0000313" key="3">
    <source>
        <dbReference type="Proteomes" id="UP000533469"/>
    </source>
</evidence>
<dbReference type="RefSeq" id="WP_183188197.1">
    <property type="nucleotide sequence ID" value="NZ_JACICD010000001.1"/>
</dbReference>
<dbReference type="InterPro" id="IPR036873">
    <property type="entry name" value="Rhodanese-like_dom_sf"/>
</dbReference>
<dbReference type="SMART" id="SM00450">
    <property type="entry name" value="RHOD"/>
    <property type="match status" value="1"/>
</dbReference>
<reference evidence="2 3" key="1">
    <citation type="submission" date="2020-08" db="EMBL/GenBank/DDBJ databases">
        <title>Genomic Encyclopedia of Type Strains, Phase IV (KMG-IV): sequencing the most valuable type-strain genomes for metagenomic binning, comparative biology and taxonomic classification.</title>
        <authorList>
            <person name="Goeker M."/>
        </authorList>
    </citation>
    <scope>NUCLEOTIDE SEQUENCE [LARGE SCALE GENOMIC DNA]</scope>
    <source>
        <strain evidence="2 3">DSM 5895</strain>
    </source>
</reference>
<organism evidence="2 3">
    <name type="scientific">Ancylobacter tetraedralis</name>
    <dbReference type="NCBI Taxonomy" id="217068"/>
    <lineage>
        <taxon>Bacteria</taxon>
        <taxon>Pseudomonadati</taxon>
        <taxon>Pseudomonadota</taxon>
        <taxon>Alphaproteobacteria</taxon>
        <taxon>Hyphomicrobiales</taxon>
        <taxon>Xanthobacteraceae</taxon>
        <taxon>Ancylobacter</taxon>
    </lineage>
</organism>
<dbReference type="CDD" id="cd00158">
    <property type="entry name" value="RHOD"/>
    <property type="match status" value="1"/>
</dbReference>
<dbReference type="SUPFAM" id="SSF52821">
    <property type="entry name" value="Rhodanese/Cell cycle control phosphatase"/>
    <property type="match status" value="1"/>
</dbReference>
<dbReference type="EMBL" id="JACICD010000001">
    <property type="protein sequence ID" value="MBB3770039.1"/>
    <property type="molecule type" value="Genomic_DNA"/>
</dbReference>
<accession>A0A839Z340</accession>
<dbReference type="GO" id="GO:0016740">
    <property type="term" value="F:transferase activity"/>
    <property type="evidence" value="ECO:0007669"/>
    <property type="project" value="UniProtKB-KW"/>
</dbReference>
<comment type="caution">
    <text evidence="2">The sequence shown here is derived from an EMBL/GenBank/DDBJ whole genome shotgun (WGS) entry which is preliminary data.</text>
</comment>
<dbReference type="Gene3D" id="3.40.250.10">
    <property type="entry name" value="Rhodanese-like domain"/>
    <property type="match status" value="1"/>
</dbReference>
<proteinExistence type="predicted"/>
<protein>
    <submittedName>
        <fullName evidence="2">Rhodanese-related sulfurtransferase</fullName>
    </submittedName>
</protein>
<dbReference type="Proteomes" id="UP000533469">
    <property type="component" value="Unassembled WGS sequence"/>
</dbReference>
<feature type="domain" description="Rhodanese" evidence="1">
    <location>
        <begin position="24"/>
        <end position="113"/>
    </location>
</feature>
<keyword evidence="2" id="KW-0808">Transferase</keyword>
<evidence type="ECO:0000259" key="1">
    <source>
        <dbReference type="PROSITE" id="PS50206"/>
    </source>
</evidence>
<dbReference type="PROSITE" id="PS50206">
    <property type="entry name" value="RHODANESE_3"/>
    <property type="match status" value="1"/>
</dbReference>
<evidence type="ECO:0000313" key="2">
    <source>
        <dbReference type="EMBL" id="MBB3770039.1"/>
    </source>
</evidence>